<reference evidence="4 5" key="1">
    <citation type="submission" date="2013-08" db="EMBL/GenBank/DDBJ databases">
        <authorList>
            <person name="Huang J."/>
            <person name="Wang G."/>
        </authorList>
    </citation>
    <scope>NUCLEOTIDE SEQUENCE [LARGE SCALE GENOMIC DNA]</scope>
    <source>
        <strain evidence="4 5">BH030004</strain>
    </source>
</reference>
<evidence type="ECO:0000259" key="3">
    <source>
        <dbReference type="Pfam" id="PF18915"/>
    </source>
</evidence>
<evidence type="ECO:0000256" key="1">
    <source>
        <dbReference type="SAM" id="MobiDB-lite"/>
    </source>
</evidence>
<name>A0A0A5HMT0_9BACI</name>
<keyword evidence="2" id="KW-0732">Signal</keyword>
<feature type="domain" description="DUF5667" evidence="3">
    <location>
        <begin position="68"/>
        <end position="153"/>
    </location>
</feature>
<dbReference type="eggNOG" id="ENOG50331GW">
    <property type="taxonomic scope" value="Bacteria"/>
</dbReference>
<dbReference type="EMBL" id="AVPF01000046">
    <property type="protein sequence ID" value="KGX84922.1"/>
    <property type="molecule type" value="Genomic_DNA"/>
</dbReference>
<dbReference type="Pfam" id="PF18915">
    <property type="entry name" value="DUF5667"/>
    <property type="match status" value="1"/>
</dbReference>
<dbReference type="AlphaFoldDB" id="A0A0A5HMT0"/>
<feature type="compositionally biased region" description="Acidic residues" evidence="1">
    <location>
        <begin position="131"/>
        <end position="205"/>
    </location>
</feature>
<gene>
    <name evidence="4" type="ORF">N783_15550</name>
</gene>
<feature type="chain" id="PRO_5002011054" description="DUF5667 domain-containing protein" evidence="2">
    <location>
        <begin position="28"/>
        <end position="375"/>
    </location>
</feature>
<dbReference type="RefSeq" id="WP_027448698.1">
    <property type="nucleotide sequence ID" value="NZ_AVPF01000046.1"/>
</dbReference>
<evidence type="ECO:0000313" key="4">
    <source>
        <dbReference type="EMBL" id="KGX84922.1"/>
    </source>
</evidence>
<dbReference type="OrthoDB" id="2456753at2"/>
<feature type="compositionally biased region" description="Acidic residues" evidence="1">
    <location>
        <begin position="262"/>
        <end position="286"/>
    </location>
</feature>
<protein>
    <recommendedName>
        <fullName evidence="3">DUF5667 domain-containing protein</fullName>
    </recommendedName>
</protein>
<feature type="signal peptide" evidence="2">
    <location>
        <begin position="1"/>
        <end position="27"/>
    </location>
</feature>
<dbReference type="InterPro" id="IPR043725">
    <property type="entry name" value="DUF5667"/>
</dbReference>
<feature type="region of interest" description="Disordered" evidence="1">
    <location>
        <begin position="124"/>
        <end position="231"/>
    </location>
</feature>
<organism evidence="4 5">
    <name type="scientific">Pontibacillus marinus BH030004 = DSM 16465</name>
    <dbReference type="NCBI Taxonomy" id="1385511"/>
    <lineage>
        <taxon>Bacteria</taxon>
        <taxon>Bacillati</taxon>
        <taxon>Bacillota</taxon>
        <taxon>Bacilli</taxon>
        <taxon>Bacillales</taxon>
        <taxon>Bacillaceae</taxon>
        <taxon>Pontibacillus</taxon>
    </lineage>
</organism>
<evidence type="ECO:0000313" key="5">
    <source>
        <dbReference type="Proteomes" id="UP000030403"/>
    </source>
</evidence>
<sequence>MNKKVINVLSTAALAFSLSAAPTSVFAQEDESTKDTTSTEGTTTVQMKDDWTLTGEEVTFEYGKLFSFLDTLTQNFKLALEQDDMEKAKLYADYGKKRIEEAKQLLEEGKDEEAAELLEQATKAMEKAEELSQEEDSEENNETDENSEDTDQEDSDEDESDDTEESDEESDEDDESDEDTDEEVEEDEDSEEDSDEDKSDEEEKAELDAKIGQNVISLKRAMDKVDNPNAKKALERNIEKALTRLEAKYGDIEVLKERLKEMEEDNEEDTSKEDEGTDSEESAEQDTEQKSENDQEESDEDAQEKEDKDEEAEEDESGIPSHAKEHKKAAKEHKQEMKEKKERLKDKKEWKKEVNKDDDKGHRGGNGKGKGNPHN</sequence>
<accession>A0A0A5HMT0</accession>
<comment type="caution">
    <text evidence="4">The sequence shown here is derived from an EMBL/GenBank/DDBJ whole genome shotgun (WGS) entry which is preliminary data.</text>
</comment>
<proteinExistence type="predicted"/>
<feature type="region of interest" description="Disordered" evidence="1">
    <location>
        <begin position="258"/>
        <end position="375"/>
    </location>
</feature>
<feature type="compositionally biased region" description="Acidic residues" evidence="1">
    <location>
        <begin position="294"/>
        <end position="317"/>
    </location>
</feature>
<evidence type="ECO:0000256" key="2">
    <source>
        <dbReference type="SAM" id="SignalP"/>
    </source>
</evidence>
<feature type="compositionally biased region" description="Basic and acidic residues" evidence="1">
    <location>
        <begin position="332"/>
        <end position="362"/>
    </location>
</feature>
<dbReference type="STRING" id="1385511.GCA_000425225_02229"/>
<feature type="compositionally biased region" description="Gly residues" evidence="1">
    <location>
        <begin position="364"/>
        <end position="375"/>
    </location>
</feature>
<dbReference type="Proteomes" id="UP000030403">
    <property type="component" value="Unassembled WGS sequence"/>
</dbReference>
<keyword evidence="5" id="KW-1185">Reference proteome</keyword>